<evidence type="ECO:0000313" key="3">
    <source>
        <dbReference type="Proteomes" id="UP000810292"/>
    </source>
</evidence>
<reference evidence="2" key="2">
    <citation type="journal article" date="2021" name="PeerJ">
        <title>Extensive microbial diversity within the chicken gut microbiome revealed by metagenomics and culture.</title>
        <authorList>
            <person name="Gilroy R."/>
            <person name="Ravi A."/>
            <person name="Getino M."/>
            <person name="Pursley I."/>
            <person name="Horton D.L."/>
            <person name="Alikhan N.F."/>
            <person name="Baker D."/>
            <person name="Gharbi K."/>
            <person name="Hall N."/>
            <person name="Watson M."/>
            <person name="Adriaenssens E.M."/>
            <person name="Foster-Nyarko E."/>
            <person name="Jarju S."/>
            <person name="Secka A."/>
            <person name="Antonio M."/>
            <person name="Oren A."/>
            <person name="Chaudhuri R.R."/>
            <person name="La Ragione R."/>
            <person name="Hildebrand F."/>
            <person name="Pallen M.J."/>
        </authorList>
    </citation>
    <scope>NUCLEOTIDE SEQUENCE</scope>
    <source>
        <strain evidence="2">14700</strain>
    </source>
</reference>
<gene>
    <name evidence="2" type="ORF">IAA72_03055</name>
</gene>
<dbReference type="Gene3D" id="3.40.50.10470">
    <property type="entry name" value="Translation initiation factor eif-2b, domain 2"/>
    <property type="match status" value="1"/>
</dbReference>
<comment type="similarity">
    <text evidence="1">Belongs to the eIF-2B alpha/beta/delta subunits family.</text>
</comment>
<dbReference type="InterPro" id="IPR000649">
    <property type="entry name" value="IF-2B-related"/>
</dbReference>
<dbReference type="AlphaFoldDB" id="A0A9D9IAD6"/>
<evidence type="ECO:0000313" key="2">
    <source>
        <dbReference type="EMBL" id="MBO8468747.1"/>
    </source>
</evidence>
<dbReference type="SUPFAM" id="SSF100950">
    <property type="entry name" value="NagB/RpiA/CoA transferase-like"/>
    <property type="match status" value="1"/>
</dbReference>
<accession>A0A9D9IAD6</accession>
<dbReference type="EMBL" id="JADIMF010000049">
    <property type="protein sequence ID" value="MBO8468747.1"/>
    <property type="molecule type" value="Genomic_DNA"/>
</dbReference>
<dbReference type="PANTHER" id="PTHR43475">
    <property type="entry name" value="METHYLTHIORIBOSE-1-PHOSPHATE ISOMERASE"/>
    <property type="match status" value="1"/>
</dbReference>
<organism evidence="2 3">
    <name type="scientific">Candidatus Ornithospirochaeta stercoravium</name>
    <dbReference type="NCBI Taxonomy" id="2840897"/>
    <lineage>
        <taxon>Bacteria</taxon>
        <taxon>Pseudomonadati</taxon>
        <taxon>Spirochaetota</taxon>
        <taxon>Spirochaetia</taxon>
        <taxon>Spirochaetales</taxon>
        <taxon>Spirochaetaceae</taxon>
        <taxon>Spirochaetaceae incertae sedis</taxon>
        <taxon>Candidatus Ornithospirochaeta</taxon>
    </lineage>
</organism>
<dbReference type="GO" id="GO:0019509">
    <property type="term" value="P:L-methionine salvage from methylthioadenosine"/>
    <property type="evidence" value="ECO:0007669"/>
    <property type="project" value="TreeGrafter"/>
</dbReference>
<dbReference type="InterPro" id="IPR027363">
    <property type="entry name" value="M1Pi_N"/>
</dbReference>
<proteinExistence type="inferred from homology"/>
<sequence>MQSSGRIDDLLPSILRHENVSRVSDEGIYILDRRLLPFERKEVFCPTWRECVSAIKNMVTQGGGPLEVALNAIIHTSRTAPGELKEAVEALSLSRPTNTTMKREIAAVYSGYERGGDIERLCMEVFNRYDRYYDLMSDIGESLINDGDGILTRCFPEHTFMLSCAKARRNGKRIRVYVPETRPYLQGAHLTEPCLREMGIECFLITDAMPSHFMREGKINLYMTAADLAFQSGIVVNKTGTLSDAVSALHYGIPYYAFSVSPSDSSEDIVIEYREGNDVRRIGNVQIASEDATALYPCFDIIDPEFVSGIITPEGIYEGNSRWNRNR</sequence>
<dbReference type="InterPro" id="IPR037171">
    <property type="entry name" value="NagB/RpiA_transferase-like"/>
</dbReference>
<evidence type="ECO:0008006" key="4">
    <source>
        <dbReference type="Google" id="ProtNLM"/>
    </source>
</evidence>
<dbReference type="GO" id="GO:0046523">
    <property type="term" value="F:S-methyl-5-thioribose-1-phosphate isomerase activity"/>
    <property type="evidence" value="ECO:0007669"/>
    <property type="project" value="TreeGrafter"/>
</dbReference>
<dbReference type="InterPro" id="IPR042529">
    <property type="entry name" value="IF_2B-like_C"/>
</dbReference>
<evidence type="ECO:0000256" key="1">
    <source>
        <dbReference type="RuleBase" id="RU003814"/>
    </source>
</evidence>
<comment type="caution">
    <text evidence="2">The sequence shown here is derived from an EMBL/GenBank/DDBJ whole genome shotgun (WGS) entry which is preliminary data.</text>
</comment>
<dbReference type="Gene3D" id="1.20.120.420">
    <property type="entry name" value="translation initiation factor eif-2b, domain 1"/>
    <property type="match status" value="1"/>
</dbReference>
<dbReference type="Proteomes" id="UP000810292">
    <property type="component" value="Unassembled WGS sequence"/>
</dbReference>
<dbReference type="Pfam" id="PF01008">
    <property type="entry name" value="IF-2B"/>
    <property type="match status" value="1"/>
</dbReference>
<protein>
    <recommendedName>
        <fullName evidence="4">S-methyl-5-thioribose-1-phosphate isomerase</fullName>
    </recommendedName>
</protein>
<reference evidence="2" key="1">
    <citation type="submission" date="2020-10" db="EMBL/GenBank/DDBJ databases">
        <authorList>
            <person name="Gilroy R."/>
        </authorList>
    </citation>
    <scope>NUCLEOTIDE SEQUENCE</scope>
    <source>
        <strain evidence="2">14700</strain>
    </source>
</reference>
<name>A0A9D9IAD6_9SPIO</name>
<dbReference type="PANTHER" id="PTHR43475:SF1">
    <property type="entry name" value="METHYLTHIORIBOSE-1-PHOSPHATE ISOMERASE"/>
    <property type="match status" value="1"/>
</dbReference>